<organism evidence="1">
    <name type="scientific">Arion vulgaris</name>
    <dbReference type="NCBI Taxonomy" id="1028688"/>
    <lineage>
        <taxon>Eukaryota</taxon>
        <taxon>Metazoa</taxon>
        <taxon>Spiralia</taxon>
        <taxon>Lophotrochozoa</taxon>
        <taxon>Mollusca</taxon>
        <taxon>Gastropoda</taxon>
        <taxon>Heterobranchia</taxon>
        <taxon>Euthyneura</taxon>
        <taxon>Panpulmonata</taxon>
        <taxon>Eupulmonata</taxon>
        <taxon>Stylommatophora</taxon>
        <taxon>Helicina</taxon>
        <taxon>Arionoidea</taxon>
        <taxon>Arionidae</taxon>
        <taxon>Arion</taxon>
    </lineage>
</organism>
<gene>
    <name evidence="1" type="primary">ORF25957</name>
</gene>
<sequence length="57" mass="6390">GELVQAALSASSKCESVRQNRLLSLIMFIAEMSQEMLNQSTNIFQDVNCLILREQMG</sequence>
<dbReference type="AlphaFoldDB" id="A0A0B6YHT2"/>
<name>A0A0B6YHT2_9EUPU</name>
<reference evidence="1" key="1">
    <citation type="submission" date="2014-12" db="EMBL/GenBank/DDBJ databases">
        <title>Insight into the proteome of Arion vulgaris.</title>
        <authorList>
            <person name="Aradska J."/>
            <person name="Bulat T."/>
            <person name="Smidak R."/>
            <person name="Sarate P."/>
            <person name="Gangsoo J."/>
            <person name="Sialana F."/>
            <person name="Bilban M."/>
            <person name="Lubec G."/>
        </authorList>
    </citation>
    <scope>NUCLEOTIDE SEQUENCE</scope>
    <source>
        <tissue evidence="1">Skin</tissue>
    </source>
</reference>
<protein>
    <submittedName>
        <fullName evidence="1">Uncharacterized protein</fullName>
    </submittedName>
</protein>
<evidence type="ECO:0000313" key="1">
    <source>
        <dbReference type="EMBL" id="CEK55757.1"/>
    </source>
</evidence>
<feature type="non-terminal residue" evidence="1">
    <location>
        <position position="1"/>
    </location>
</feature>
<proteinExistence type="predicted"/>
<dbReference type="EMBL" id="HACG01008892">
    <property type="protein sequence ID" value="CEK55757.1"/>
    <property type="molecule type" value="Transcribed_RNA"/>
</dbReference>
<accession>A0A0B6YHT2</accession>